<evidence type="ECO:0000313" key="4">
    <source>
        <dbReference type="Proteomes" id="UP000014634"/>
    </source>
</evidence>
<dbReference type="EMBL" id="ATFE01000013">
    <property type="protein sequence ID" value="EPF28017.1"/>
    <property type="molecule type" value="Genomic_DNA"/>
</dbReference>
<evidence type="ECO:0000313" key="3">
    <source>
        <dbReference type="EMBL" id="EPF28017.1"/>
    </source>
</evidence>
<dbReference type="PROSITE" id="PS51257">
    <property type="entry name" value="PROKAR_LIPOPROTEIN"/>
    <property type="match status" value="1"/>
</dbReference>
<comment type="caution">
    <text evidence="3">The sequence shown here is derived from an EMBL/GenBank/DDBJ whole genome shotgun (WGS) entry which is preliminary data.</text>
</comment>
<feature type="compositionally biased region" description="Basic and acidic residues" evidence="1">
    <location>
        <begin position="74"/>
        <end position="99"/>
    </location>
</feature>
<name>A0AA87TE94_TREMD</name>
<reference evidence="3 4" key="1">
    <citation type="submission" date="2013-04" db="EMBL/GenBank/DDBJ databases">
        <title>The Genome Sequence of Treponema medium ATCC 700293.</title>
        <authorList>
            <consortium name="The Broad Institute Genomics Platform"/>
            <person name="Earl A."/>
            <person name="Ward D."/>
            <person name="Feldgarden M."/>
            <person name="Gevers D."/>
            <person name="Leonetti C."/>
            <person name="Blanton J.M."/>
            <person name="Dewhirst F.E."/>
            <person name="Izard J."/>
            <person name="Walker B."/>
            <person name="Young S."/>
            <person name="Zeng Q."/>
            <person name="Gargeya S."/>
            <person name="Fitzgerald M."/>
            <person name="Haas B."/>
            <person name="Abouelleil A."/>
            <person name="Allen A.W."/>
            <person name="Alvarado L."/>
            <person name="Arachchi H.M."/>
            <person name="Berlin A.M."/>
            <person name="Chapman S.B."/>
            <person name="Gainer-Dewar J."/>
            <person name="Goldberg J."/>
            <person name="Griggs A."/>
            <person name="Gujja S."/>
            <person name="Hansen M."/>
            <person name="Howarth C."/>
            <person name="Imamovic A."/>
            <person name="Ireland A."/>
            <person name="Larimer J."/>
            <person name="McCowan C."/>
            <person name="Murphy C."/>
            <person name="Pearson M."/>
            <person name="Poon T.W."/>
            <person name="Priest M."/>
            <person name="Roberts A."/>
            <person name="Saif S."/>
            <person name="Shea T."/>
            <person name="Sisk P."/>
            <person name="Sykes S."/>
            <person name="Wortman J."/>
            <person name="Nusbaum C."/>
            <person name="Birren B."/>
        </authorList>
    </citation>
    <scope>NUCLEOTIDE SEQUENCE [LARGE SCALE GENOMIC DNA]</scope>
    <source>
        <strain evidence="3 4">ATCC 700293</strain>
    </source>
</reference>
<keyword evidence="2" id="KW-0732">Signal</keyword>
<proteinExistence type="predicted"/>
<evidence type="ECO:0000256" key="2">
    <source>
        <dbReference type="SAM" id="SignalP"/>
    </source>
</evidence>
<feature type="chain" id="PRO_5041743507" description="Lipoprotein" evidence="2">
    <location>
        <begin position="24"/>
        <end position="258"/>
    </location>
</feature>
<dbReference type="AlphaFoldDB" id="A0AA87TE94"/>
<feature type="signal peptide" evidence="2">
    <location>
        <begin position="1"/>
        <end position="23"/>
    </location>
</feature>
<protein>
    <recommendedName>
        <fullName evidence="5">Lipoprotein</fullName>
    </recommendedName>
</protein>
<gene>
    <name evidence="3" type="ORF">HMPREF9195_01708</name>
</gene>
<sequence>MKIIHKYLLLSFLISIAVGCASVKEEPVQSEEITAPAPQSEPIKEPEVPVKQEPVKPAVPVKPKPPVKTKKPPVKVEKPSVKVEEAPAKVEEPPVKVEEPPAQPEPVKEPVVEVKPEPVEEKNTVIAEFEGVTITKETYDQTKTEMEKIVEKLNRITATKDYTQWTTFLSEEYKQQYSQSLTLQKVSEALPVKGIKLKSLKDYFTYVFVPSRQNVRVDDIKFVSPTRVDVIMKQANVSLLVYGLENINGSWKLIPPKL</sequence>
<dbReference type="Proteomes" id="UP000014634">
    <property type="component" value="Unassembled WGS sequence"/>
</dbReference>
<feature type="region of interest" description="Disordered" evidence="1">
    <location>
        <begin position="27"/>
        <end position="109"/>
    </location>
</feature>
<organism evidence="3 4">
    <name type="scientific">Treponema medium ATCC 700293</name>
    <dbReference type="NCBI Taxonomy" id="1125700"/>
    <lineage>
        <taxon>Bacteria</taxon>
        <taxon>Pseudomonadati</taxon>
        <taxon>Spirochaetota</taxon>
        <taxon>Spirochaetia</taxon>
        <taxon>Spirochaetales</taxon>
        <taxon>Treponemataceae</taxon>
        <taxon>Treponema</taxon>
    </lineage>
</organism>
<evidence type="ECO:0008006" key="5">
    <source>
        <dbReference type="Google" id="ProtNLM"/>
    </source>
</evidence>
<feature type="compositionally biased region" description="Basic and acidic residues" evidence="1">
    <location>
        <begin position="42"/>
        <end position="54"/>
    </location>
</feature>
<accession>A0AA87TE94</accession>
<evidence type="ECO:0000256" key="1">
    <source>
        <dbReference type="SAM" id="MobiDB-lite"/>
    </source>
</evidence>
<dbReference type="RefSeq" id="WP_016523641.1">
    <property type="nucleotide sequence ID" value="NZ_KE332517.1"/>
</dbReference>